<dbReference type="AlphaFoldDB" id="A0A1L7I6N8"/>
<dbReference type="EMBL" id="CP016359">
    <property type="protein sequence ID" value="APU68772.1"/>
    <property type="molecule type" value="Genomic_DNA"/>
</dbReference>
<dbReference type="Gene3D" id="3.30.565.10">
    <property type="entry name" value="Histidine kinase-like ATPase, C-terminal domain"/>
    <property type="match status" value="1"/>
</dbReference>
<dbReference type="SUPFAM" id="SSF55874">
    <property type="entry name" value="ATPase domain of HSP90 chaperone/DNA topoisomerase II/histidine kinase"/>
    <property type="match status" value="1"/>
</dbReference>
<sequence>MFVDSTNTLWIGTDNGIVSKKNGVFESYFEEDGLALNSCWAISEDIFQNMWFGSYGAGISIYNGTEFRIISENDGLVHNEITKLFPYGDFMYVGTSDGVSRINIKNYKVSSWDYSETDDLFRVSGFFEYKDQLYLTTYKTGVYSVAEDENTLRLKKINDRKPIYSVFVKNDSIYSNQKGYSTKEHLAKYLQQNASENTEQLGKSIIWQQVQTKNDKMFAGAWGIYDTSGGIFEIDGEKFVSRAADFNVNSNQVYSLEYDPELDKLYIGTLDEGLHEINLSQDVSFHPLPGKVLGFTRTKFSSATLSSQGLQIIGKTSNTISLKRFKEWQENYVSKNSLNLPKHEDSFYELDYETPAEEIRFYDIKVFEENYWINTNIGIFAVGNSGKLKRYIPIHSEEINFTQDGKLIETHPYGGVRVYTDLNAFDYHYYSPEDPATPTMIVNSFRNEEETYFLSVFSGLYKWRNDRFISYLNSDIWPEKQLRHISPIGDKLAISTEFGDIYIVNDHKSFEILKKIPRAKIQGNTISFLSSYKEYLIIATEKGLTFLNNEKQIFLDKEQGLNQPLLATELFKNHLFVGSEGGFYILELDRILEAERKINELKLTEIRINNNEKSLKNLSSKNELEFDHDENTVLIKFATNAHPFPDKLRYQYKLHPKEKWSLPFSKSEIFLPFLSSSTYDIQVKVTDYSTGTKYHQKLLNLAIKPPFWKTWWFYLLIIAGITLLILSIYRYEIRKNKRFESQKSLIQKRFEETKMEALLAQMNPHFIFNAMNSIQNFILENNVEKASEFLGDFAKLIRLNLEYCTKPKISLEEEILYLKSYIKVENTRFNDSVKVNFHVDPDIDTYEVEVPSMLMQTFIENVFVHAFPPKIKNPTLNISFNELDSGSIECRIQDNGIGYENASENSSHQSKGTSLARERLAFMGYNNQSLQISSNKGKGTLVILIL</sequence>
<dbReference type="InterPro" id="IPR010559">
    <property type="entry name" value="Sig_transdc_His_kin_internal"/>
</dbReference>
<dbReference type="PANTHER" id="PTHR34220">
    <property type="entry name" value="SENSOR HISTIDINE KINASE YPDA"/>
    <property type="match status" value="1"/>
</dbReference>
<keyword evidence="2" id="KW-1185">Reference proteome</keyword>
<accession>A0A1L7I6N8</accession>
<dbReference type="InterPro" id="IPR013783">
    <property type="entry name" value="Ig-like_fold"/>
</dbReference>
<dbReference type="InterPro" id="IPR011047">
    <property type="entry name" value="Quinoprotein_ADH-like_sf"/>
</dbReference>
<name>A0A1L7I6N8_9FLAO</name>
<reference evidence="1 2" key="1">
    <citation type="submission" date="2016-07" db="EMBL/GenBank/DDBJ databases">
        <title>Multi-omics approach to identify versatile polysaccharide utilization systems of a marine flavobacterium Gramella flava.</title>
        <authorList>
            <person name="Tang K."/>
        </authorList>
    </citation>
    <scope>NUCLEOTIDE SEQUENCE [LARGE SCALE GENOMIC DNA]</scope>
    <source>
        <strain evidence="1 2">JLT2011</strain>
    </source>
</reference>
<dbReference type="GO" id="GO:0000155">
    <property type="term" value="F:phosphorelay sensor kinase activity"/>
    <property type="evidence" value="ECO:0007669"/>
    <property type="project" value="InterPro"/>
</dbReference>
<protein>
    <submittedName>
        <fullName evidence="1">Uncharacterized protein</fullName>
    </submittedName>
</protein>
<dbReference type="STRING" id="1229726.GRFL_2048"/>
<dbReference type="Proteomes" id="UP000186230">
    <property type="component" value="Chromosome"/>
</dbReference>
<dbReference type="Pfam" id="PF06580">
    <property type="entry name" value="His_kinase"/>
    <property type="match status" value="1"/>
</dbReference>
<evidence type="ECO:0000313" key="2">
    <source>
        <dbReference type="Proteomes" id="UP000186230"/>
    </source>
</evidence>
<dbReference type="Gene3D" id="2.60.40.10">
    <property type="entry name" value="Immunoglobulins"/>
    <property type="match status" value="1"/>
</dbReference>
<dbReference type="SUPFAM" id="SSF50998">
    <property type="entry name" value="Quinoprotein alcohol dehydrogenase-like"/>
    <property type="match status" value="1"/>
</dbReference>
<dbReference type="GO" id="GO:0016020">
    <property type="term" value="C:membrane"/>
    <property type="evidence" value="ECO:0007669"/>
    <property type="project" value="InterPro"/>
</dbReference>
<dbReference type="PANTHER" id="PTHR34220:SF7">
    <property type="entry name" value="SENSOR HISTIDINE KINASE YPDA"/>
    <property type="match status" value="1"/>
</dbReference>
<proteinExistence type="predicted"/>
<dbReference type="InterPro" id="IPR050640">
    <property type="entry name" value="Bact_2-comp_sensor_kinase"/>
</dbReference>
<dbReference type="InterPro" id="IPR015943">
    <property type="entry name" value="WD40/YVTN_repeat-like_dom_sf"/>
</dbReference>
<gene>
    <name evidence="1" type="ORF">GRFL_2048</name>
</gene>
<evidence type="ECO:0000313" key="1">
    <source>
        <dbReference type="EMBL" id="APU68772.1"/>
    </source>
</evidence>
<dbReference type="KEGG" id="gfl:GRFL_2048"/>
<dbReference type="InterPro" id="IPR036890">
    <property type="entry name" value="HATPase_C_sf"/>
</dbReference>
<organism evidence="1 2">
    <name type="scientific">Christiangramia flava JLT2011</name>
    <dbReference type="NCBI Taxonomy" id="1229726"/>
    <lineage>
        <taxon>Bacteria</taxon>
        <taxon>Pseudomonadati</taxon>
        <taxon>Bacteroidota</taxon>
        <taxon>Flavobacteriia</taxon>
        <taxon>Flavobacteriales</taxon>
        <taxon>Flavobacteriaceae</taxon>
        <taxon>Christiangramia</taxon>
    </lineage>
</organism>
<dbReference type="Gene3D" id="2.130.10.10">
    <property type="entry name" value="YVTN repeat-like/Quinoprotein amine dehydrogenase"/>
    <property type="match status" value="1"/>
</dbReference>